<dbReference type="Proteomes" id="UP001279734">
    <property type="component" value="Unassembled WGS sequence"/>
</dbReference>
<dbReference type="EMBL" id="BSYO01000015">
    <property type="protein sequence ID" value="GMH15512.1"/>
    <property type="molecule type" value="Genomic_DNA"/>
</dbReference>
<evidence type="ECO:0000313" key="3">
    <source>
        <dbReference type="Proteomes" id="UP001279734"/>
    </source>
</evidence>
<protein>
    <submittedName>
        <fullName evidence="2">Uncharacterized protein</fullName>
    </submittedName>
</protein>
<feature type="region of interest" description="Disordered" evidence="1">
    <location>
        <begin position="1"/>
        <end position="23"/>
    </location>
</feature>
<accession>A0AAD3SS84</accession>
<feature type="compositionally biased region" description="Basic and acidic residues" evidence="1">
    <location>
        <begin position="1"/>
        <end position="11"/>
    </location>
</feature>
<reference evidence="2" key="1">
    <citation type="submission" date="2023-05" db="EMBL/GenBank/DDBJ databases">
        <title>Nepenthes gracilis genome sequencing.</title>
        <authorList>
            <person name="Fukushima K."/>
        </authorList>
    </citation>
    <scope>NUCLEOTIDE SEQUENCE</scope>
    <source>
        <strain evidence="2">SING2019-196</strain>
    </source>
</reference>
<name>A0AAD3SS84_NEPGR</name>
<evidence type="ECO:0000256" key="1">
    <source>
        <dbReference type="SAM" id="MobiDB-lite"/>
    </source>
</evidence>
<organism evidence="2 3">
    <name type="scientific">Nepenthes gracilis</name>
    <name type="common">Slender pitcher plant</name>
    <dbReference type="NCBI Taxonomy" id="150966"/>
    <lineage>
        <taxon>Eukaryota</taxon>
        <taxon>Viridiplantae</taxon>
        <taxon>Streptophyta</taxon>
        <taxon>Embryophyta</taxon>
        <taxon>Tracheophyta</taxon>
        <taxon>Spermatophyta</taxon>
        <taxon>Magnoliopsida</taxon>
        <taxon>eudicotyledons</taxon>
        <taxon>Gunneridae</taxon>
        <taxon>Pentapetalae</taxon>
        <taxon>Caryophyllales</taxon>
        <taxon>Nepenthaceae</taxon>
        <taxon>Nepenthes</taxon>
    </lineage>
</organism>
<proteinExistence type="predicted"/>
<evidence type="ECO:0000313" key="2">
    <source>
        <dbReference type="EMBL" id="GMH15512.1"/>
    </source>
</evidence>
<keyword evidence="3" id="KW-1185">Reference proteome</keyword>
<comment type="caution">
    <text evidence="2">The sequence shown here is derived from an EMBL/GenBank/DDBJ whole genome shotgun (WGS) entry which is preliminary data.</text>
</comment>
<sequence length="85" mass="9045">MLRKGLLDDSGPKPPSDVAAPAPVADSASLHMNSSEVQTNSLSAWIAVVQNSSISQCAPLKFFPPQSMDRDVVTISPPTDVIQQR</sequence>
<gene>
    <name evidence="2" type="ORF">Nepgr_017353</name>
</gene>
<dbReference type="AlphaFoldDB" id="A0AAD3SS84"/>